<evidence type="ECO:0000256" key="1">
    <source>
        <dbReference type="ARBA" id="ARBA00022737"/>
    </source>
</evidence>
<dbReference type="GeneID" id="39601981"/>
<dbReference type="VEuPathDB" id="FungiDB:C8Q69DRAFT_505421"/>
<evidence type="ECO:0000256" key="2">
    <source>
        <dbReference type="ARBA" id="ARBA00023043"/>
    </source>
</evidence>
<organism evidence="4 5">
    <name type="scientific">Byssochlamys spectabilis</name>
    <name type="common">Paecilomyces variotii</name>
    <dbReference type="NCBI Taxonomy" id="264951"/>
    <lineage>
        <taxon>Eukaryota</taxon>
        <taxon>Fungi</taxon>
        <taxon>Dikarya</taxon>
        <taxon>Ascomycota</taxon>
        <taxon>Pezizomycotina</taxon>
        <taxon>Eurotiomycetes</taxon>
        <taxon>Eurotiomycetidae</taxon>
        <taxon>Eurotiales</taxon>
        <taxon>Thermoascaceae</taxon>
        <taxon>Paecilomyces</taxon>
    </lineage>
</organism>
<evidence type="ECO:0000313" key="5">
    <source>
        <dbReference type="Proteomes" id="UP000283841"/>
    </source>
</evidence>
<name>A0A443I444_BYSSP</name>
<dbReference type="SMART" id="SM00248">
    <property type="entry name" value="ANK"/>
    <property type="match status" value="2"/>
</dbReference>
<dbReference type="AlphaFoldDB" id="A0A443I444"/>
<dbReference type="EMBL" id="RCNU01000002">
    <property type="protein sequence ID" value="RWQ98806.1"/>
    <property type="molecule type" value="Genomic_DNA"/>
</dbReference>
<keyword evidence="1" id="KW-0677">Repeat</keyword>
<dbReference type="RefSeq" id="XP_028488451.1">
    <property type="nucleotide sequence ID" value="XM_028632704.1"/>
</dbReference>
<dbReference type="PANTHER" id="PTHR24171">
    <property type="entry name" value="ANKYRIN REPEAT DOMAIN-CONTAINING PROTEIN 39-RELATED"/>
    <property type="match status" value="1"/>
</dbReference>
<proteinExistence type="predicted"/>
<dbReference type="InterPro" id="IPR036770">
    <property type="entry name" value="Ankyrin_rpt-contain_sf"/>
</dbReference>
<reference evidence="4 5" key="1">
    <citation type="journal article" date="2018" name="Front. Microbiol.">
        <title>Genomic and genetic insights into a cosmopolitan fungus, Paecilomyces variotii (Eurotiales).</title>
        <authorList>
            <person name="Urquhart A.S."/>
            <person name="Mondo S.J."/>
            <person name="Makela M.R."/>
            <person name="Hane J.K."/>
            <person name="Wiebenga A."/>
            <person name="He G."/>
            <person name="Mihaltcheva S."/>
            <person name="Pangilinan J."/>
            <person name="Lipzen A."/>
            <person name="Barry K."/>
            <person name="de Vries R.P."/>
            <person name="Grigoriev I.V."/>
            <person name="Idnurm A."/>
        </authorList>
    </citation>
    <scope>NUCLEOTIDE SEQUENCE [LARGE SCALE GENOMIC DNA]</scope>
    <source>
        <strain evidence="4 5">CBS 101075</strain>
    </source>
</reference>
<dbReference type="PROSITE" id="PS50088">
    <property type="entry name" value="ANK_REPEAT"/>
    <property type="match status" value="1"/>
</dbReference>
<evidence type="ECO:0000313" key="4">
    <source>
        <dbReference type="EMBL" id="RWQ98806.1"/>
    </source>
</evidence>
<comment type="caution">
    <text evidence="4">The sequence shown here is derived from an EMBL/GenBank/DDBJ whole genome shotgun (WGS) entry which is preliminary data.</text>
</comment>
<evidence type="ECO:0000256" key="3">
    <source>
        <dbReference type="PROSITE-ProRule" id="PRU00023"/>
    </source>
</evidence>
<sequence>MARRLISWILYAKRRLRVEEIQTEFAIDEDGLHYENMPTPEILLYICIGMVVFNRDDSTFGLVHTSAYEYVYASISPETSHFDIAQMSVRYLGLKSLIPKPCNSSKELMARSDNLKFLSYSAKPRVYYICNQDSEKRLQASIMGLLNDEKPRNAAFQALQFRREFRGALADETFDSVPKAQLPVSRILVQRRVDSTLPDIQGWTPLFWATFIGNVELVRLLLSSGAVHQFRSKRGWTAVHWAISGGHPSVVQKLLDHHSRSMKALPQV</sequence>
<dbReference type="PROSITE" id="PS50297">
    <property type="entry name" value="ANK_REP_REGION"/>
    <property type="match status" value="1"/>
</dbReference>
<dbReference type="InterPro" id="IPR002110">
    <property type="entry name" value="Ankyrin_rpt"/>
</dbReference>
<accession>A0A443I444</accession>
<dbReference type="Pfam" id="PF12796">
    <property type="entry name" value="Ank_2"/>
    <property type="match status" value="1"/>
</dbReference>
<dbReference type="Gene3D" id="1.25.40.20">
    <property type="entry name" value="Ankyrin repeat-containing domain"/>
    <property type="match status" value="1"/>
</dbReference>
<gene>
    <name evidence="4" type="ORF">C8Q69DRAFT_505421</name>
</gene>
<dbReference type="SUPFAM" id="SSF48403">
    <property type="entry name" value="Ankyrin repeat"/>
    <property type="match status" value="1"/>
</dbReference>
<dbReference type="STRING" id="264951.A0A443I444"/>
<keyword evidence="2 3" id="KW-0040">ANK repeat</keyword>
<protein>
    <submittedName>
        <fullName evidence="4">Uncharacterized protein</fullName>
    </submittedName>
</protein>
<feature type="repeat" description="ANK" evidence="3">
    <location>
        <begin position="201"/>
        <end position="233"/>
    </location>
</feature>
<dbReference type="Proteomes" id="UP000283841">
    <property type="component" value="Unassembled WGS sequence"/>
</dbReference>
<keyword evidence="5" id="KW-1185">Reference proteome</keyword>